<organism evidence="2 3">
    <name type="scientific">Peteryoungia desertarenae</name>
    <dbReference type="NCBI Taxonomy" id="1813451"/>
    <lineage>
        <taxon>Bacteria</taxon>
        <taxon>Pseudomonadati</taxon>
        <taxon>Pseudomonadota</taxon>
        <taxon>Alphaproteobacteria</taxon>
        <taxon>Hyphomicrobiales</taxon>
        <taxon>Rhizobiaceae</taxon>
        <taxon>Peteryoungia</taxon>
    </lineage>
</organism>
<protein>
    <submittedName>
        <fullName evidence="2">DUF2442 domain-containing protein</fullName>
    </submittedName>
</protein>
<reference evidence="2 3" key="1">
    <citation type="submission" date="2020-06" db="EMBL/GenBank/DDBJ databases">
        <title>Genome sequence of Rhizobium sp strain ADMK78.</title>
        <authorList>
            <person name="Rahi P."/>
        </authorList>
    </citation>
    <scope>NUCLEOTIDE SEQUENCE [LARGE SCALE GENOMIC DNA]</scope>
    <source>
        <strain evidence="2 3">ADMK78</strain>
    </source>
</reference>
<dbReference type="Gene3D" id="3.30.2020.40">
    <property type="entry name" value="Uncharacterised protein PF10387, DUF2442"/>
    <property type="match status" value="1"/>
</dbReference>
<gene>
    <name evidence="2" type="ORF">FE840_009450</name>
</gene>
<dbReference type="InterPro" id="IPR018841">
    <property type="entry name" value="DUF2442"/>
</dbReference>
<proteinExistence type="predicted"/>
<keyword evidence="3" id="KW-1185">Reference proteome</keyword>
<dbReference type="EMBL" id="CP058350">
    <property type="protein sequence ID" value="QLF69747.1"/>
    <property type="molecule type" value="Genomic_DNA"/>
</dbReference>
<sequence>MANIDDQELQAARDRWLQERAQRPVPMAARFDRKTERVIVDFTNGAAFMVPARALEGLADATTDQLAEVELLGETGLHWESLDVDFTITGLMSGVFGSRAFHEAQSRGGQSRSPAKIAASRANGSKGGRPKKVTEQG</sequence>
<feature type="region of interest" description="Disordered" evidence="1">
    <location>
        <begin position="103"/>
        <end position="137"/>
    </location>
</feature>
<dbReference type="Proteomes" id="UP000308530">
    <property type="component" value="Chromosome"/>
</dbReference>
<accession>A0ABX6QMQ2</accession>
<dbReference type="Pfam" id="PF10387">
    <property type="entry name" value="DUF2442"/>
    <property type="match status" value="1"/>
</dbReference>
<evidence type="ECO:0000313" key="2">
    <source>
        <dbReference type="EMBL" id="QLF69747.1"/>
    </source>
</evidence>
<name>A0ABX6QMQ2_9HYPH</name>
<dbReference type="RefSeq" id="WP_138288333.1">
    <property type="nucleotide sequence ID" value="NZ_CP058350.1"/>
</dbReference>
<evidence type="ECO:0000256" key="1">
    <source>
        <dbReference type="SAM" id="MobiDB-lite"/>
    </source>
</evidence>
<evidence type="ECO:0000313" key="3">
    <source>
        <dbReference type="Proteomes" id="UP000308530"/>
    </source>
</evidence>